<keyword evidence="2" id="KW-1185">Reference proteome</keyword>
<dbReference type="RefSeq" id="WP_235057020.1">
    <property type="nucleotide sequence ID" value="NZ_JAKFHA010000031.1"/>
</dbReference>
<proteinExistence type="predicted"/>
<evidence type="ECO:0000313" key="2">
    <source>
        <dbReference type="Proteomes" id="UP001165378"/>
    </source>
</evidence>
<comment type="caution">
    <text evidence="1">The sequence shown here is derived from an EMBL/GenBank/DDBJ whole genome shotgun (WGS) entry which is preliminary data.</text>
</comment>
<accession>A0AA41U7T2</accession>
<dbReference type="Proteomes" id="UP001165378">
    <property type="component" value="Unassembled WGS sequence"/>
</dbReference>
<gene>
    <name evidence="1" type="ORF">LZ495_34200</name>
</gene>
<name>A0AA41U7T2_9ACTN</name>
<dbReference type="AlphaFoldDB" id="A0AA41U7T2"/>
<sequence>MTRRGMGAARVGQALGLVPRQVRLAARAGLLDQHEDGTFDADCVARAAADQRRFLDALHREEPLSARQAAVRLHISRERFLRVARTAELPVVERQWLRRDGRDLEVCYYRTADVDALLPHVVADIELRAAAAAVARSQAAVKAARTRAHNRERARNARQLLATRRPGASGDPVETVLWAVALGAAFGRIVPRLRRFRDDSRAQALAELVLQARLRPAELAQLADEAAGPALRALPALAKPVEVAARLGVPALRVAEHIPALHGYIARETLEELAQVPPGWLLLLRGDQELARVSAMWGREQERAWQLARERADAVLRDAARAVARLSDDAVAELFGLDVELVAALRPRSGRWAAAYVEELLRSRPVWLADAGAARAEVARRAVSAERRASARTARRLGWRRVWAQVFGVPVEEVPESVGRPTPAAVRAALAAPPRWARVAGGGGAAAV</sequence>
<reference evidence="1" key="1">
    <citation type="submission" date="2022-01" db="EMBL/GenBank/DDBJ databases">
        <title>Genome-Based Taxonomic Classification of the Phylum Actinobacteria.</title>
        <authorList>
            <person name="Gao Y."/>
        </authorList>
    </citation>
    <scope>NUCLEOTIDE SEQUENCE</scope>
    <source>
        <strain evidence="1">KLBMP 8922</strain>
    </source>
</reference>
<organism evidence="1 2">
    <name type="scientific">Yinghuangia soli</name>
    <dbReference type="NCBI Taxonomy" id="2908204"/>
    <lineage>
        <taxon>Bacteria</taxon>
        <taxon>Bacillati</taxon>
        <taxon>Actinomycetota</taxon>
        <taxon>Actinomycetes</taxon>
        <taxon>Kitasatosporales</taxon>
        <taxon>Streptomycetaceae</taxon>
        <taxon>Yinghuangia</taxon>
    </lineage>
</organism>
<evidence type="ECO:0000313" key="1">
    <source>
        <dbReference type="EMBL" id="MCF2532244.1"/>
    </source>
</evidence>
<dbReference type="EMBL" id="JAKFHA010000031">
    <property type="protein sequence ID" value="MCF2532244.1"/>
    <property type="molecule type" value="Genomic_DNA"/>
</dbReference>
<protein>
    <submittedName>
        <fullName evidence="1">Uncharacterized protein</fullName>
    </submittedName>
</protein>